<dbReference type="EMBL" id="CAXAMM010039673">
    <property type="protein sequence ID" value="CAK9088192.1"/>
    <property type="molecule type" value="Genomic_DNA"/>
</dbReference>
<accession>A0ABP0QMN2</accession>
<gene>
    <name evidence="1" type="ORF">SCF082_LOCUS41649</name>
</gene>
<protein>
    <submittedName>
        <fullName evidence="1">Uncharacterized protein</fullName>
    </submittedName>
</protein>
<keyword evidence="2" id="KW-1185">Reference proteome</keyword>
<dbReference type="Proteomes" id="UP001642464">
    <property type="component" value="Unassembled WGS sequence"/>
</dbReference>
<proteinExistence type="predicted"/>
<reference evidence="1 2" key="1">
    <citation type="submission" date="2024-02" db="EMBL/GenBank/DDBJ databases">
        <authorList>
            <person name="Chen Y."/>
            <person name="Shah S."/>
            <person name="Dougan E. K."/>
            <person name="Thang M."/>
            <person name="Chan C."/>
        </authorList>
    </citation>
    <scope>NUCLEOTIDE SEQUENCE [LARGE SCALE GENOMIC DNA]</scope>
</reference>
<comment type="caution">
    <text evidence="1">The sequence shown here is derived from an EMBL/GenBank/DDBJ whole genome shotgun (WGS) entry which is preliminary data.</text>
</comment>
<name>A0ABP0QMN2_9DINO</name>
<organism evidence="1 2">
    <name type="scientific">Durusdinium trenchii</name>
    <dbReference type="NCBI Taxonomy" id="1381693"/>
    <lineage>
        <taxon>Eukaryota</taxon>
        <taxon>Sar</taxon>
        <taxon>Alveolata</taxon>
        <taxon>Dinophyceae</taxon>
        <taxon>Suessiales</taxon>
        <taxon>Symbiodiniaceae</taxon>
        <taxon>Durusdinium</taxon>
    </lineage>
</organism>
<sequence length="632" mass="68649">MVDLCQYDVSDCQAVSRGNSCTISCRLPYSGTSLTATCPQNNTDALQGLQVTLPSCSFPTCPDPQQLPLGYVRHANGSYGCDQDYIGTAVRTCSAFSDQALGNAAQGPQCYTEAVFSGCKVRAFAWHFKENCKILVWFDANQSLEHHELLVTLHWVEVHCRLCYQRNEQLTVVAEIVPCQPPVVDKCLHNASSCMGPALQPGGACEIGCLSPFYRGEARASRGGTEVNAEGLGWRWQDLSGWRLNAAAEPKYERGVWCPEPTLEEEPAYGRNPEGGSSQDSSGWICNPGYAGIAQVYCQLLPPVHAWALADGVFRSKMDPGSAPDVGLQSTRALRVRLPAPPPARGTHVLRDGEGFELEVHCGLLGPGEACLLGCRAPFVGELVTASCPVGNTNRFQAPVLNRAPFCELRCPDPEEAPWGYRTRGPNQWECTPDYTGEPLKYCNASAACNASALADSVAIAETSSPEGDCENAVELEISFTGCTKRQPCLGPDLSLGLRVRCRFPFQGSPSIARCPADNILLEGAGLVFTMPDCQLPECYDPVPSGYQYSLDGWTCAEGFHGLAQRSCSTDSNCEAEIALTGCEQLQPCRSPPMDRCRYDFSDCRSTVDGMTCDWDLEMLGIWDVFLNERAI</sequence>
<evidence type="ECO:0000313" key="2">
    <source>
        <dbReference type="Proteomes" id="UP001642464"/>
    </source>
</evidence>
<evidence type="ECO:0000313" key="1">
    <source>
        <dbReference type="EMBL" id="CAK9088192.1"/>
    </source>
</evidence>